<evidence type="ECO:0000313" key="3">
    <source>
        <dbReference type="Proteomes" id="UP000649753"/>
    </source>
</evidence>
<organism evidence="2 3">
    <name type="scientific">Plantactinospora soyae</name>
    <dbReference type="NCBI Taxonomy" id="1544732"/>
    <lineage>
        <taxon>Bacteria</taxon>
        <taxon>Bacillati</taxon>
        <taxon>Actinomycetota</taxon>
        <taxon>Actinomycetes</taxon>
        <taxon>Micromonosporales</taxon>
        <taxon>Micromonosporaceae</taxon>
        <taxon>Plantactinospora</taxon>
    </lineage>
</organism>
<evidence type="ECO:0000256" key="1">
    <source>
        <dbReference type="SAM" id="SignalP"/>
    </source>
</evidence>
<name>A0A927M829_9ACTN</name>
<evidence type="ECO:0000313" key="2">
    <source>
        <dbReference type="EMBL" id="MBE1488316.1"/>
    </source>
</evidence>
<gene>
    <name evidence="2" type="ORF">H4W31_003954</name>
</gene>
<accession>A0A927M829</accession>
<keyword evidence="3" id="KW-1185">Reference proteome</keyword>
<dbReference type="EMBL" id="JADBEB010000001">
    <property type="protein sequence ID" value="MBE1488316.1"/>
    <property type="molecule type" value="Genomic_DNA"/>
</dbReference>
<proteinExistence type="predicted"/>
<comment type="caution">
    <text evidence="2">The sequence shown here is derived from an EMBL/GenBank/DDBJ whole genome shotgun (WGS) entry which is preliminary data.</text>
</comment>
<dbReference type="Proteomes" id="UP000649753">
    <property type="component" value="Unassembled WGS sequence"/>
</dbReference>
<evidence type="ECO:0008006" key="4">
    <source>
        <dbReference type="Google" id="ProtNLM"/>
    </source>
</evidence>
<keyword evidence="1" id="KW-0732">Signal</keyword>
<dbReference type="RefSeq" id="WP_192768004.1">
    <property type="nucleotide sequence ID" value="NZ_JADBEB010000001.1"/>
</dbReference>
<feature type="signal peptide" evidence="1">
    <location>
        <begin position="1"/>
        <end position="24"/>
    </location>
</feature>
<protein>
    <recommendedName>
        <fullName evidence="4">Lipoprotein</fullName>
    </recommendedName>
</protein>
<dbReference type="AlphaFoldDB" id="A0A927M829"/>
<feature type="chain" id="PRO_5038079549" description="Lipoprotein" evidence="1">
    <location>
        <begin position="25"/>
        <end position="311"/>
    </location>
</feature>
<sequence length="311" mass="33056">MAPRLQQPLVRLLTVMRRALTALAAAALVPAGLVGCGGEPSADRARPARLYPFASAVYFTAEEERVIQDALEDRTATCMRERGFDYEPVHGGSAEPEPDNPYALLDARTAATHGYGIVPAAVRHRARPSATSTPRPDPAYDRALVGSQNAQVTLSLPGGEQVAVATDGCVAAARTAVFGADWDALYYAFQSLSNRTIERTGQDPAVSAAVVSWSACVAESGYQAATPAELREQLEQRAAQATDDVAMREAARSELAAAGADAACQERARLRGVTEQAQAAAERQLLTAPLQQDLTRLRHLKQAALTSRPPP</sequence>
<reference evidence="2" key="1">
    <citation type="submission" date="2020-10" db="EMBL/GenBank/DDBJ databases">
        <title>Sequencing the genomes of 1000 actinobacteria strains.</title>
        <authorList>
            <person name="Klenk H.-P."/>
        </authorList>
    </citation>
    <scope>NUCLEOTIDE SEQUENCE</scope>
    <source>
        <strain evidence="2">DSM 46832</strain>
    </source>
</reference>